<dbReference type="AlphaFoldDB" id="A0A5B2XEY3"/>
<name>A0A5B2XEY3_9PSEU</name>
<protein>
    <submittedName>
        <fullName evidence="2">IS1380 family transposase</fullName>
    </submittedName>
</protein>
<dbReference type="InterPro" id="IPR047960">
    <property type="entry name" value="Transpos_IS1380"/>
</dbReference>
<accession>A0A5B2XEY3</accession>
<gene>
    <name evidence="2" type="ORF">F0L68_15655</name>
</gene>
<evidence type="ECO:0000313" key="3">
    <source>
        <dbReference type="Proteomes" id="UP000323454"/>
    </source>
</evidence>
<proteinExistence type="predicted"/>
<feature type="domain" description="Transposase DDE" evidence="1">
    <location>
        <begin position="8"/>
        <end position="449"/>
    </location>
</feature>
<evidence type="ECO:0000313" key="2">
    <source>
        <dbReference type="EMBL" id="KAA2261684.1"/>
    </source>
</evidence>
<reference evidence="2 3" key="2">
    <citation type="submission" date="2019-09" db="EMBL/GenBank/DDBJ databases">
        <authorList>
            <person name="Jin C."/>
        </authorList>
    </citation>
    <scope>NUCLEOTIDE SEQUENCE [LARGE SCALE GENOMIC DNA]</scope>
    <source>
        <strain evidence="2 3">AN110305</strain>
    </source>
</reference>
<dbReference type="EMBL" id="VUOB01000026">
    <property type="protein sequence ID" value="KAA2261684.1"/>
    <property type="molecule type" value="Genomic_DNA"/>
</dbReference>
<dbReference type="NCBIfam" id="NF033539">
    <property type="entry name" value="transpos_IS1380"/>
    <property type="match status" value="1"/>
</dbReference>
<keyword evidence="3" id="KW-1185">Reference proteome</keyword>
<dbReference type="Proteomes" id="UP000323454">
    <property type="component" value="Unassembled WGS sequence"/>
</dbReference>
<sequence length="465" mass="49645">MQLSHAAAAVDVAFDDPNLIADAGLAPVIALAEQIGLPELVTQHVAISGVANSAGANPAAKVMSPLAGMIAGADSTTDVDRLRHAGNSVVFDQIRAPSTLGTFLRVFTHGHVQQLNAVLRKALVALADRTLLLPGADEVVFVDLDSTHRQVYGYQKHGAAVGRLKGRKTPHPLIATASTPIARPVMVAIRLRKGKTADVRGAARFLAEALTTVRAIAPHARIIVRADSKFSTAEVAATAARYGADVSLTTGSNPSITAAIAAVPDTARTPIHYPNAFVDTETGELVSDAEVAEIPYTAFTSRPRHQHVHGRLIVRRVRRRNPKAAAGQQGLFDVWRYHAVFVTSRVEMLQAESFHRDHAIVEQVIADAAASALAHLPCGSFTANAPWAVLWAIAHNLTRAAGVLAGVFHARATTATIRAHLITVPARLARSARRLTLHLPESWPWRPAWQAPHAAVCRPPRQRAA</sequence>
<dbReference type="InterPro" id="IPR025668">
    <property type="entry name" value="Tnp_DDE_dom"/>
</dbReference>
<dbReference type="OrthoDB" id="3718343at2"/>
<dbReference type="Pfam" id="PF13701">
    <property type="entry name" value="DDE_Tnp_1_4"/>
    <property type="match status" value="1"/>
</dbReference>
<organism evidence="2 3">
    <name type="scientific">Solihabitans fulvus</name>
    <dbReference type="NCBI Taxonomy" id="1892852"/>
    <lineage>
        <taxon>Bacteria</taxon>
        <taxon>Bacillati</taxon>
        <taxon>Actinomycetota</taxon>
        <taxon>Actinomycetes</taxon>
        <taxon>Pseudonocardiales</taxon>
        <taxon>Pseudonocardiaceae</taxon>
        <taxon>Solihabitans</taxon>
    </lineage>
</organism>
<dbReference type="RefSeq" id="WP_149850305.1">
    <property type="nucleotide sequence ID" value="NZ_VUOB01000026.1"/>
</dbReference>
<reference evidence="2 3" key="1">
    <citation type="submission" date="2019-09" db="EMBL/GenBank/DDBJ databases">
        <title>Goodfellowia gen. nov., a new genus of the Pseudonocardineae related to Actinoalloteichus, containing Goodfellowia coeruleoviolacea gen. nov., comb. nov. gen. nov., comb. nov.</title>
        <authorList>
            <person name="Labeda D."/>
        </authorList>
    </citation>
    <scope>NUCLEOTIDE SEQUENCE [LARGE SCALE GENOMIC DNA]</scope>
    <source>
        <strain evidence="2 3">AN110305</strain>
    </source>
</reference>
<comment type="caution">
    <text evidence="2">The sequence shown here is derived from an EMBL/GenBank/DDBJ whole genome shotgun (WGS) entry which is preliminary data.</text>
</comment>
<evidence type="ECO:0000259" key="1">
    <source>
        <dbReference type="Pfam" id="PF13701"/>
    </source>
</evidence>